<dbReference type="GO" id="GO:0030991">
    <property type="term" value="C:intraciliary transport particle A"/>
    <property type="evidence" value="ECO:0007669"/>
    <property type="project" value="InterPro"/>
</dbReference>
<dbReference type="GO" id="GO:0005929">
    <property type="term" value="C:cilium"/>
    <property type="evidence" value="ECO:0007669"/>
    <property type="project" value="TreeGrafter"/>
</dbReference>
<dbReference type="EMBL" id="RWIC01000427">
    <property type="protein sequence ID" value="TKC43983.1"/>
    <property type="molecule type" value="Genomic_DNA"/>
</dbReference>
<accession>A0A4U1F403</accession>
<dbReference type="AlphaFoldDB" id="A0A4U1F403"/>
<evidence type="ECO:0000256" key="2">
    <source>
        <dbReference type="ARBA" id="ARBA00022794"/>
    </source>
</evidence>
<keyword evidence="2" id="KW-0970">Cilium biogenesis/degradation</keyword>
<dbReference type="Proteomes" id="UP000308365">
    <property type="component" value="Unassembled WGS sequence"/>
</dbReference>
<sequence length="180" mass="20474">MSSFSTRRNLTSSTALDWGPRGQRPLCPFYPKPVALTVAGTLKVISSQWRSRQDRPFVLLTFLASPLIADIPVIPDLEEVQEEDFVLQVAAPPSIQVNRVMTYRDLDNDLMKYAAFQTLDGEIDLKLLTKVLAPEHEVREDDVSWDWDRLYTEVSSELLSEWDALQTDKEDPVGQQPSHT</sequence>
<organism evidence="3 4">
    <name type="scientific">Monodon monoceros</name>
    <name type="common">Narwhal</name>
    <name type="synonym">Ceratodon monodon</name>
    <dbReference type="NCBI Taxonomy" id="40151"/>
    <lineage>
        <taxon>Eukaryota</taxon>
        <taxon>Metazoa</taxon>
        <taxon>Chordata</taxon>
        <taxon>Craniata</taxon>
        <taxon>Vertebrata</taxon>
        <taxon>Euteleostomi</taxon>
        <taxon>Mammalia</taxon>
        <taxon>Eutheria</taxon>
        <taxon>Laurasiatheria</taxon>
        <taxon>Artiodactyla</taxon>
        <taxon>Whippomorpha</taxon>
        <taxon>Cetacea</taxon>
        <taxon>Odontoceti</taxon>
        <taxon>Monodontidae</taxon>
        <taxon>Monodon</taxon>
    </lineage>
</organism>
<comment type="similarity">
    <text evidence="1">Belongs to the IFT43 family.</text>
</comment>
<proteinExistence type="inferred from homology"/>
<evidence type="ECO:0000313" key="3">
    <source>
        <dbReference type="EMBL" id="TKC43983.1"/>
    </source>
</evidence>
<dbReference type="PANTHER" id="PTHR33724:SF1">
    <property type="entry name" value="INTRAFLAGELLAR TRANSPORT PROTEIN 43 HOMOLOG"/>
    <property type="match status" value="1"/>
</dbReference>
<reference evidence="4" key="1">
    <citation type="journal article" date="2019" name="IScience">
        <title>Narwhal Genome Reveals Long-Term Low Genetic Diversity despite Current Large Abundance Size.</title>
        <authorList>
            <person name="Westbury M.V."/>
            <person name="Petersen B."/>
            <person name="Garde E."/>
            <person name="Heide-Jorgensen M.P."/>
            <person name="Lorenzen E.D."/>
        </authorList>
    </citation>
    <scope>NUCLEOTIDE SEQUENCE [LARGE SCALE GENOMIC DNA]</scope>
</reference>
<name>A0A4U1F403_MONMO</name>
<dbReference type="InterPro" id="IPR029302">
    <property type="entry name" value="IFT43"/>
</dbReference>
<comment type="caution">
    <text evidence="3">The sequence shown here is derived from an EMBL/GenBank/DDBJ whole genome shotgun (WGS) entry which is preliminary data.</text>
</comment>
<evidence type="ECO:0000313" key="4">
    <source>
        <dbReference type="Proteomes" id="UP000308365"/>
    </source>
</evidence>
<dbReference type="PANTHER" id="PTHR33724">
    <property type="entry name" value="INTRAFLAGELLAR TRANSPORT PROTEIN 43 HOMOLOG"/>
    <property type="match status" value="1"/>
</dbReference>
<dbReference type="Pfam" id="PF15305">
    <property type="entry name" value="IFT43"/>
    <property type="match status" value="1"/>
</dbReference>
<protein>
    <recommendedName>
        <fullName evidence="5">Intraflagellar transport protein 43 homolog</fullName>
    </recommendedName>
</protein>
<gene>
    <name evidence="3" type="ORF">EI555_013868</name>
</gene>
<evidence type="ECO:0000256" key="1">
    <source>
        <dbReference type="ARBA" id="ARBA00007563"/>
    </source>
</evidence>
<evidence type="ECO:0008006" key="5">
    <source>
        <dbReference type="Google" id="ProtNLM"/>
    </source>
</evidence>
<dbReference type="GO" id="GO:0035721">
    <property type="term" value="P:intraciliary retrograde transport"/>
    <property type="evidence" value="ECO:0007669"/>
    <property type="project" value="TreeGrafter"/>
</dbReference>